<proteinExistence type="inferred from homology"/>
<dbReference type="AlphaFoldDB" id="A0A430A8F8"/>
<evidence type="ECO:0000256" key="1">
    <source>
        <dbReference type="ARBA" id="ARBA00009437"/>
    </source>
</evidence>
<dbReference type="InterPro" id="IPR000847">
    <property type="entry name" value="LysR_HTH_N"/>
</dbReference>
<dbReference type="RefSeq" id="WP_126831560.1">
    <property type="nucleotide sequence ID" value="NZ_CBCRYB010000001.1"/>
</dbReference>
<dbReference type="EMBL" id="NGJY01000002">
    <property type="protein sequence ID" value="RSU03351.1"/>
    <property type="molecule type" value="Genomic_DNA"/>
</dbReference>
<dbReference type="SUPFAM" id="SSF53850">
    <property type="entry name" value="Periplasmic binding protein-like II"/>
    <property type="match status" value="1"/>
</dbReference>
<gene>
    <name evidence="6" type="ORF">CBF31_06465</name>
</gene>
<dbReference type="GO" id="GO:0003700">
    <property type="term" value="F:DNA-binding transcription factor activity"/>
    <property type="evidence" value="ECO:0007669"/>
    <property type="project" value="InterPro"/>
</dbReference>
<feature type="domain" description="HTH lysR-type" evidence="5">
    <location>
        <begin position="1"/>
        <end position="58"/>
    </location>
</feature>
<sequence length="297" mass="34320">MLDTRFETFLTLCHEKNYTKTAEKLFITQPAVSQHIKWLEERYDTKLVSYHQRQLSLTPSGQKLYDYLINLKAQISKIELEVATSDTMSVPLNFSVTLSISDYYLPQLMTTLTTEYPESDIACHVENTHHIIKKLQSGEIDFALVEGNFPKELFTAHKLSTEPFIGVCGNSFSLDTTQTYSIDDLYQFPLIIRETGSGSRLILEHLLAEQNSTVHDFKRLLSVGDLPTTKNLVAENHGITFLYETVVREDLEKQKLRRIPLRSLETAHNFYFIYLKDSLFDDHYTSLYTLLKPLFKS</sequence>
<name>A0A430A8F8_9ENTE</name>
<dbReference type="Gene3D" id="3.40.190.10">
    <property type="entry name" value="Periplasmic binding protein-like II"/>
    <property type="match status" value="2"/>
</dbReference>
<evidence type="ECO:0000256" key="3">
    <source>
        <dbReference type="ARBA" id="ARBA00023125"/>
    </source>
</evidence>
<keyword evidence="7" id="KW-1185">Reference proteome</keyword>
<accession>A0A430A8F8</accession>
<dbReference type="PANTHER" id="PTHR30126">
    <property type="entry name" value="HTH-TYPE TRANSCRIPTIONAL REGULATOR"/>
    <property type="match status" value="1"/>
</dbReference>
<dbReference type="Proteomes" id="UP000287101">
    <property type="component" value="Unassembled WGS sequence"/>
</dbReference>
<reference evidence="6 7" key="1">
    <citation type="submission" date="2017-05" db="EMBL/GenBank/DDBJ databases">
        <title>Vagococcus spp. assemblies.</title>
        <authorList>
            <person name="Gulvik C.A."/>
        </authorList>
    </citation>
    <scope>NUCLEOTIDE SEQUENCE [LARGE SCALE GENOMIC DNA]</scope>
    <source>
        <strain evidence="6 7">CCUG 41755</strain>
    </source>
</reference>
<evidence type="ECO:0000313" key="7">
    <source>
        <dbReference type="Proteomes" id="UP000287101"/>
    </source>
</evidence>
<keyword evidence="3" id="KW-0238">DNA-binding</keyword>
<evidence type="ECO:0000313" key="6">
    <source>
        <dbReference type="EMBL" id="RSU03351.1"/>
    </source>
</evidence>
<dbReference type="Gene3D" id="1.10.10.10">
    <property type="entry name" value="Winged helix-like DNA-binding domain superfamily/Winged helix DNA-binding domain"/>
    <property type="match status" value="1"/>
</dbReference>
<dbReference type="InterPro" id="IPR005119">
    <property type="entry name" value="LysR_subst-bd"/>
</dbReference>
<dbReference type="GO" id="GO:0000976">
    <property type="term" value="F:transcription cis-regulatory region binding"/>
    <property type="evidence" value="ECO:0007669"/>
    <property type="project" value="TreeGrafter"/>
</dbReference>
<evidence type="ECO:0000256" key="4">
    <source>
        <dbReference type="ARBA" id="ARBA00023163"/>
    </source>
</evidence>
<dbReference type="PANTHER" id="PTHR30126:SF64">
    <property type="entry name" value="HTH-TYPE TRANSCRIPTIONAL REGULATOR CITR"/>
    <property type="match status" value="1"/>
</dbReference>
<dbReference type="Pfam" id="PF00126">
    <property type="entry name" value="HTH_1"/>
    <property type="match status" value="1"/>
</dbReference>
<dbReference type="InterPro" id="IPR036388">
    <property type="entry name" value="WH-like_DNA-bd_sf"/>
</dbReference>
<organism evidence="6 7">
    <name type="scientific">Vagococcus fessus</name>
    <dbReference type="NCBI Taxonomy" id="120370"/>
    <lineage>
        <taxon>Bacteria</taxon>
        <taxon>Bacillati</taxon>
        <taxon>Bacillota</taxon>
        <taxon>Bacilli</taxon>
        <taxon>Lactobacillales</taxon>
        <taxon>Enterococcaceae</taxon>
        <taxon>Vagococcus</taxon>
    </lineage>
</organism>
<dbReference type="SUPFAM" id="SSF46785">
    <property type="entry name" value="Winged helix' DNA-binding domain"/>
    <property type="match status" value="1"/>
</dbReference>
<dbReference type="Pfam" id="PF03466">
    <property type="entry name" value="LysR_substrate"/>
    <property type="match status" value="1"/>
</dbReference>
<evidence type="ECO:0000259" key="5">
    <source>
        <dbReference type="PROSITE" id="PS50931"/>
    </source>
</evidence>
<keyword evidence="2" id="KW-0805">Transcription regulation</keyword>
<dbReference type="InterPro" id="IPR036390">
    <property type="entry name" value="WH_DNA-bd_sf"/>
</dbReference>
<protein>
    <recommendedName>
        <fullName evidence="5">HTH lysR-type domain-containing protein</fullName>
    </recommendedName>
</protein>
<keyword evidence="4" id="KW-0804">Transcription</keyword>
<dbReference type="OrthoDB" id="9785745at2"/>
<evidence type="ECO:0000256" key="2">
    <source>
        <dbReference type="ARBA" id="ARBA00023015"/>
    </source>
</evidence>
<dbReference type="PROSITE" id="PS50931">
    <property type="entry name" value="HTH_LYSR"/>
    <property type="match status" value="1"/>
</dbReference>
<comment type="similarity">
    <text evidence="1">Belongs to the LysR transcriptional regulatory family.</text>
</comment>
<comment type="caution">
    <text evidence="6">The sequence shown here is derived from an EMBL/GenBank/DDBJ whole genome shotgun (WGS) entry which is preliminary data.</text>
</comment>